<evidence type="ECO:0000313" key="2">
    <source>
        <dbReference type="EMBL" id="RLE49339.1"/>
    </source>
</evidence>
<feature type="transmembrane region" description="Helical" evidence="1">
    <location>
        <begin position="12"/>
        <end position="30"/>
    </location>
</feature>
<dbReference type="Proteomes" id="UP000278475">
    <property type="component" value="Unassembled WGS sequence"/>
</dbReference>
<proteinExistence type="predicted"/>
<keyword evidence="1" id="KW-0472">Membrane</keyword>
<comment type="caution">
    <text evidence="2">The sequence shown here is derived from an EMBL/GenBank/DDBJ whole genome shotgun (WGS) entry which is preliminary data.</text>
</comment>
<organism evidence="2 3">
    <name type="scientific">Thermoproteota archaeon</name>
    <dbReference type="NCBI Taxonomy" id="2056631"/>
    <lineage>
        <taxon>Archaea</taxon>
        <taxon>Thermoproteota</taxon>
    </lineage>
</organism>
<dbReference type="EMBL" id="QMQV01000040">
    <property type="protein sequence ID" value="RLE49339.1"/>
    <property type="molecule type" value="Genomic_DNA"/>
</dbReference>
<protein>
    <submittedName>
        <fullName evidence="2">Uncharacterized protein</fullName>
    </submittedName>
</protein>
<name>A0A497EQ73_9CREN</name>
<feature type="transmembrane region" description="Helical" evidence="1">
    <location>
        <begin position="234"/>
        <end position="252"/>
    </location>
</feature>
<feature type="transmembrane region" description="Helical" evidence="1">
    <location>
        <begin position="180"/>
        <end position="199"/>
    </location>
</feature>
<keyword evidence="1" id="KW-1133">Transmembrane helix</keyword>
<feature type="transmembrane region" description="Helical" evidence="1">
    <location>
        <begin position="264"/>
        <end position="282"/>
    </location>
</feature>
<keyword evidence="1" id="KW-0812">Transmembrane</keyword>
<gene>
    <name evidence="2" type="ORF">DRJ31_05310</name>
</gene>
<dbReference type="AlphaFoldDB" id="A0A497EQ73"/>
<reference evidence="2 3" key="1">
    <citation type="submission" date="2018-06" db="EMBL/GenBank/DDBJ databases">
        <title>Extensive metabolic versatility and redundancy in microbially diverse, dynamic hydrothermal sediments.</title>
        <authorList>
            <person name="Dombrowski N."/>
            <person name="Teske A."/>
            <person name="Baker B.J."/>
        </authorList>
    </citation>
    <scope>NUCLEOTIDE SEQUENCE [LARGE SCALE GENOMIC DNA]</scope>
    <source>
        <strain evidence="2">B66_G16</strain>
    </source>
</reference>
<evidence type="ECO:0000256" key="1">
    <source>
        <dbReference type="SAM" id="Phobius"/>
    </source>
</evidence>
<sequence length="283" mass="31408">MSISESLNKQASIIGLVNASIFFICSYEIIGNWSLSSLLSLLSFIVIMTLLQLAEKWKITYEMPKLNEEVKQIIHIYASRNDMSPELALIKAYIDSNNKALSEVFLSISRGSSVKRSLLKLNHLNNFNEIILRSLFQLAEVDVKLASQYAKKIAAFQKELDKLASRLHEKVRLISYRLKMLSVISSSCLALIAFISPLIKSLGILISSPSSFLSVIVSGNTVTNYFADPLSPSTLIALLLSINLTALSSRMLDPSQTLMNSLRSALTFSLTFALLHFIILIAT</sequence>
<feature type="transmembrane region" description="Helical" evidence="1">
    <location>
        <begin position="36"/>
        <end position="54"/>
    </location>
</feature>
<accession>A0A497EQ73</accession>
<evidence type="ECO:0000313" key="3">
    <source>
        <dbReference type="Proteomes" id="UP000278475"/>
    </source>
</evidence>